<gene>
    <name evidence="2" type="ORF">OHK93_003547</name>
</gene>
<evidence type="ECO:0000313" key="2">
    <source>
        <dbReference type="EMBL" id="MDI1492334.1"/>
    </source>
</evidence>
<proteinExistence type="predicted"/>
<feature type="region of interest" description="Disordered" evidence="1">
    <location>
        <begin position="1"/>
        <end position="84"/>
    </location>
</feature>
<reference evidence="2" key="1">
    <citation type="journal article" date="2023" name="Genome Biol. Evol.">
        <title>First Whole Genome Sequence and Flow Cytometry Genome Size Data for the Lichen-Forming Fungus Ramalina farinacea (Ascomycota).</title>
        <authorList>
            <person name="Llewellyn T."/>
            <person name="Mian S."/>
            <person name="Hill R."/>
            <person name="Leitch I.J."/>
            <person name="Gaya E."/>
        </authorList>
    </citation>
    <scope>NUCLEOTIDE SEQUENCE</scope>
    <source>
        <strain evidence="2">LIQ254RAFAR</strain>
    </source>
</reference>
<feature type="compositionally biased region" description="Basic and acidic residues" evidence="1">
    <location>
        <begin position="15"/>
        <end position="24"/>
    </location>
</feature>
<accession>A0AA43QVG7</accession>
<name>A0AA43QVG7_9LECA</name>
<dbReference type="Proteomes" id="UP001161017">
    <property type="component" value="Unassembled WGS sequence"/>
</dbReference>
<keyword evidence="3" id="KW-1185">Reference proteome</keyword>
<evidence type="ECO:0000256" key="1">
    <source>
        <dbReference type="SAM" id="MobiDB-lite"/>
    </source>
</evidence>
<evidence type="ECO:0000313" key="3">
    <source>
        <dbReference type="Proteomes" id="UP001161017"/>
    </source>
</evidence>
<organism evidence="2 3">
    <name type="scientific">Ramalina farinacea</name>
    <dbReference type="NCBI Taxonomy" id="258253"/>
    <lineage>
        <taxon>Eukaryota</taxon>
        <taxon>Fungi</taxon>
        <taxon>Dikarya</taxon>
        <taxon>Ascomycota</taxon>
        <taxon>Pezizomycotina</taxon>
        <taxon>Lecanoromycetes</taxon>
        <taxon>OSLEUM clade</taxon>
        <taxon>Lecanoromycetidae</taxon>
        <taxon>Lecanorales</taxon>
        <taxon>Lecanorineae</taxon>
        <taxon>Ramalinaceae</taxon>
        <taxon>Ramalina</taxon>
    </lineage>
</organism>
<protein>
    <submittedName>
        <fullName evidence="2">Uncharacterized protein</fullName>
    </submittedName>
</protein>
<sequence>MSKTPGGQAASAKFLKQEAQKHGEGASNAPGHTEGKRPGEAPVASDSGSTGVGIEKGTNQPGEKGITGKPVDPVPENQKDTRGV</sequence>
<dbReference type="AlphaFoldDB" id="A0AA43QVG7"/>
<comment type="caution">
    <text evidence="2">The sequence shown here is derived from an EMBL/GenBank/DDBJ whole genome shotgun (WGS) entry which is preliminary data.</text>
</comment>
<dbReference type="EMBL" id="JAPUFD010000018">
    <property type="protein sequence ID" value="MDI1492334.1"/>
    <property type="molecule type" value="Genomic_DNA"/>
</dbReference>